<dbReference type="AlphaFoldDB" id="E4U3T7"/>
<dbReference type="EMBL" id="CP002357">
    <property type="protein sequence ID" value="ADR35353.1"/>
    <property type="molecule type" value="Genomic_DNA"/>
</dbReference>
<accession>E4U3T7</accession>
<geneLocation type="plasmid" evidence="1 2">
    <name>pSULKU02</name>
</geneLocation>
<keyword evidence="1" id="KW-0614">Plasmid</keyword>
<dbReference type="Proteomes" id="UP000008721">
    <property type="component" value="Plasmid pSULKU02"/>
</dbReference>
<gene>
    <name evidence="1" type="ordered locus">Sulku_2703</name>
</gene>
<sequence length="451" mass="53012">MKLKTIQISIENCLKLTHRYITMETLYKDVDPQIYSYTMKKIAPDFMYEVLKIPLIIFLRDEGNVTAKASSEIKGLENLFSLFVLDITYIFNPELLILYRLFLQKSEEKNLSDIQINVIVINDEIAKEVNFDRYQKMKLLMDFISYTNPNSSSLDVDLLEKIYGENELDFFGSTSIKNIFPRKRKASIVKSKSDIENPWLNLYLQPNKTYLSFDNASNPKKEIKLIHCPICAIEHPLKDDLIKIEDNNIHFKCSHENTQFAKYNPFHIPCSFFLPDIVQENDTKYLQKFFKNNVQPVKSNGSYMIQIIKPYDDIEYIPLIKYIHKNIGIAHDRFLPKILSNFCCPICSQSFLINFTDEDQQDYIDIDNNLYTHYAKLFQLNGKRVVFNCTHQGTPFDIYKKFDVKSIPDMNLKDQSILISERYSSNYLDGKKIVTWSLKDKLQIFDMVNYL</sequence>
<reference evidence="1 2" key="1">
    <citation type="journal article" date="2012" name="Stand. Genomic Sci.">
        <title>Complete genome sequence of the sulfur compounds oxidizing chemolithoautotroph Sulfuricurvum kujiense type strain (YK-1(T)).</title>
        <authorList>
            <person name="Han C."/>
            <person name="Kotsyurbenko O."/>
            <person name="Chertkov O."/>
            <person name="Held B."/>
            <person name="Lapidus A."/>
            <person name="Nolan M."/>
            <person name="Lucas S."/>
            <person name="Hammon N."/>
            <person name="Deshpande S."/>
            <person name="Cheng J.F."/>
            <person name="Tapia R."/>
            <person name="Goodwin L.A."/>
            <person name="Pitluck S."/>
            <person name="Liolios K."/>
            <person name="Pagani I."/>
            <person name="Ivanova N."/>
            <person name="Mavromatis K."/>
            <person name="Mikhailova N."/>
            <person name="Pati A."/>
            <person name="Chen A."/>
            <person name="Palaniappan K."/>
            <person name="Land M."/>
            <person name="Hauser L."/>
            <person name="Chang Y.J."/>
            <person name="Jeffries C.D."/>
            <person name="Brambilla E.M."/>
            <person name="Rohde M."/>
            <person name="Spring S."/>
            <person name="Sikorski J."/>
            <person name="Goker M."/>
            <person name="Woyke T."/>
            <person name="Bristow J."/>
            <person name="Eisen J.A."/>
            <person name="Markowitz V."/>
            <person name="Hugenholtz P."/>
            <person name="Kyrpides N.C."/>
            <person name="Klenk H.P."/>
            <person name="Detter J.C."/>
        </authorList>
    </citation>
    <scope>NUCLEOTIDE SEQUENCE [LARGE SCALE GENOMIC DNA]</scope>
    <source>
        <strain evidence="2">ATCC BAA-921 / DSM 16994 / JCM 11577 / YK-1</strain>
    </source>
</reference>
<dbReference type="HOGENOM" id="CLU_606808_0_0_7"/>
<name>E4U3T7_SULKY</name>
<organism evidence="1 2">
    <name type="scientific">Sulfuricurvum kujiense (strain ATCC BAA-921 / DSM 16994 / JCM 11577 / YK-1)</name>
    <dbReference type="NCBI Taxonomy" id="709032"/>
    <lineage>
        <taxon>Bacteria</taxon>
        <taxon>Pseudomonadati</taxon>
        <taxon>Campylobacterota</taxon>
        <taxon>Epsilonproteobacteria</taxon>
        <taxon>Campylobacterales</taxon>
        <taxon>Sulfurimonadaceae</taxon>
        <taxon>Sulfuricurvum</taxon>
    </lineage>
</organism>
<protein>
    <submittedName>
        <fullName evidence="1">Uncharacterized protein</fullName>
    </submittedName>
</protein>
<proteinExistence type="predicted"/>
<evidence type="ECO:0000313" key="1">
    <source>
        <dbReference type="EMBL" id="ADR35353.1"/>
    </source>
</evidence>
<evidence type="ECO:0000313" key="2">
    <source>
        <dbReference type="Proteomes" id="UP000008721"/>
    </source>
</evidence>
<dbReference type="KEGG" id="sku:Sulku_2703"/>
<keyword evidence="2" id="KW-1185">Reference proteome</keyword>